<feature type="transmembrane region" description="Helical" evidence="1">
    <location>
        <begin position="29"/>
        <end position="50"/>
    </location>
</feature>
<evidence type="ECO:0000313" key="2">
    <source>
        <dbReference type="Proteomes" id="UP000887574"/>
    </source>
</evidence>
<dbReference type="SUPFAM" id="SSF64484">
    <property type="entry name" value="beta and beta-prime subunits of DNA dependent RNA-polymerase"/>
    <property type="match status" value="1"/>
</dbReference>
<organism evidence="2 3">
    <name type="scientific">Ditylenchus dipsaci</name>
    <dbReference type="NCBI Taxonomy" id="166011"/>
    <lineage>
        <taxon>Eukaryota</taxon>
        <taxon>Metazoa</taxon>
        <taxon>Ecdysozoa</taxon>
        <taxon>Nematoda</taxon>
        <taxon>Chromadorea</taxon>
        <taxon>Rhabditida</taxon>
        <taxon>Tylenchina</taxon>
        <taxon>Tylenchomorpha</taxon>
        <taxon>Sphaerularioidea</taxon>
        <taxon>Anguinidae</taxon>
        <taxon>Anguininae</taxon>
        <taxon>Ditylenchus</taxon>
    </lineage>
</organism>
<reference evidence="3" key="1">
    <citation type="submission" date="2022-11" db="UniProtKB">
        <authorList>
            <consortium name="WormBaseParasite"/>
        </authorList>
    </citation>
    <scope>IDENTIFICATION</scope>
</reference>
<protein>
    <submittedName>
        <fullName evidence="3">Uncharacterized protein</fullName>
    </submittedName>
</protein>
<dbReference type="WBParaSite" id="jg8617">
    <property type="protein sequence ID" value="jg8617"/>
    <property type="gene ID" value="jg8617"/>
</dbReference>
<evidence type="ECO:0000313" key="3">
    <source>
        <dbReference type="WBParaSite" id="jg8617"/>
    </source>
</evidence>
<dbReference type="Proteomes" id="UP000887574">
    <property type="component" value="Unplaced"/>
</dbReference>
<keyword evidence="2" id="KW-1185">Reference proteome</keyword>
<evidence type="ECO:0000256" key="1">
    <source>
        <dbReference type="SAM" id="Phobius"/>
    </source>
</evidence>
<sequence length="74" mass="8196">MRCSFEETVDILVEAAIHCEIDPVKGGPIYLFTLLFYVMSAGYKTIMVAMRSGNEKHQITLPTASTNIITITIS</sequence>
<keyword evidence="1" id="KW-0472">Membrane</keyword>
<proteinExistence type="predicted"/>
<dbReference type="AlphaFoldDB" id="A0A915EQ46"/>
<name>A0A915EQ46_9BILA</name>
<keyword evidence="1" id="KW-0812">Transmembrane</keyword>
<dbReference type="Gene3D" id="1.10.150.390">
    <property type="match status" value="1"/>
</dbReference>
<keyword evidence="1" id="KW-1133">Transmembrane helix</keyword>
<accession>A0A915EQ46</accession>